<dbReference type="InterPro" id="IPR003593">
    <property type="entry name" value="AAA+_ATPase"/>
</dbReference>
<sequence>MHNIHRATEAPHAERKDLLNLKRMLPFLWSYKGRVLIALMSLMLAKVATVSIPLVLKDIVDSLDMSAAMSVNPGSIVPQQLPIEFPLMLLLGYGALRLMNVLFNELRDAIFARVRYRAMRDISKKVMAHLYDLSLSFHLERKTGGISRDLDRGARSLSSILNYLTFNIIPTLTEFVLVAVILFSQYDAQFALITFGTVVIYLIYTMALTEWRMHFRHEMNAYDSEANSRAVDGLINYETVKYFNNENYEVKRYNDTLEKWEECAVKSTSSMALLNFGQGAIIAIGVTLVMISAAQGVAAGELTIGDLVLVNAMMLQLFIPLGFLGIIYRSMKHSLADMDLMFKLLDNEPKIKDVEDAKELTVKQAAVEFKNINFAYNKERQILHDVSFNIPSGHKVAVVGPSGAGKSTLARLLFRFYDTDQGEIQIDGQNIKEINQASLRKNIGIVPQDTVLFNESVFHNIQYARPGSTEGEVRRAAKIANIDEFIESLPEGYKTIVGERGLKLSGGEKQRIAIARVILKNPRILIFDEATSSLDSHSEQFILKSLKDVSEEHTTLVIAHRLSTIVDANNIIVLEDGKISEQGSHQQLLDKNGLYASLWKMQQDEDGALA</sequence>
<dbReference type="GO" id="GO:0140359">
    <property type="term" value="F:ABC-type transporter activity"/>
    <property type="evidence" value="ECO:0007669"/>
    <property type="project" value="InterPro"/>
</dbReference>
<feature type="transmembrane region" description="Helical" evidence="8">
    <location>
        <begin position="276"/>
        <end position="295"/>
    </location>
</feature>
<reference evidence="11" key="1">
    <citation type="submission" date="2018-06" db="EMBL/GenBank/DDBJ databases">
        <authorList>
            <person name="Zhirakovskaya E."/>
        </authorList>
    </citation>
    <scope>NUCLEOTIDE SEQUENCE</scope>
</reference>
<evidence type="ECO:0000256" key="5">
    <source>
        <dbReference type="ARBA" id="ARBA00022840"/>
    </source>
</evidence>
<dbReference type="SMART" id="SM00382">
    <property type="entry name" value="AAA"/>
    <property type="match status" value="1"/>
</dbReference>
<name>A0A3B0XPR2_9ZZZZ</name>
<gene>
    <name evidence="11" type="ORF">MNBD_GAMMA08-1428</name>
</gene>
<dbReference type="InterPro" id="IPR027417">
    <property type="entry name" value="P-loop_NTPase"/>
</dbReference>
<dbReference type="Pfam" id="PF00005">
    <property type="entry name" value="ABC_tran"/>
    <property type="match status" value="1"/>
</dbReference>
<feature type="transmembrane region" description="Helical" evidence="8">
    <location>
        <begin position="35"/>
        <end position="56"/>
    </location>
</feature>
<dbReference type="GO" id="GO:0016887">
    <property type="term" value="F:ATP hydrolysis activity"/>
    <property type="evidence" value="ECO:0007669"/>
    <property type="project" value="InterPro"/>
</dbReference>
<dbReference type="InterPro" id="IPR036640">
    <property type="entry name" value="ABC1_TM_sf"/>
</dbReference>
<keyword evidence="2" id="KW-0813">Transport</keyword>
<keyword evidence="7 8" id="KW-0472">Membrane</keyword>
<dbReference type="InterPro" id="IPR039421">
    <property type="entry name" value="Type_1_exporter"/>
</dbReference>
<dbReference type="PANTHER" id="PTHR24221:SF402">
    <property type="entry name" value="IRON-SULFUR CLUSTERS TRANSPORTER ABCB7, MITOCHONDRIAL"/>
    <property type="match status" value="1"/>
</dbReference>
<evidence type="ECO:0000256" key="6">
    <source>
        <dbReference type="ARBA" id="ARBA00022989"/>
    </source>
</evidence>
<proteinExistence type="predicted"/>
<dbReference type="PROSITE" id="PS50893">
    <property type="entry name" value="ABC_TRANSPORTER_2"/>
    <property type="match status" value="1"/>
</dbReference>
<dbReference type="InterPro" id="IPR017871">
    <property type="entry name" value="ABC_transporter-like_CS"/>
</dbReference>
<dbReference type="PANTHER" id="PTHR24221">
    <property type="entry name" value="ATP-BINDING CASSETTE SUB-FAMILY B"/>
    <property type="match status" value="1"/>
</dbReference>
<dbReference type="AlphaFoldDB" id="A0A3B0XPR2"/>
<dbReference type="Pfam" id="PF00664">
    <property type="entry name" value="ABC_membrane"/>
    <property type="match status" value="1"/>
</dbReference>
<evidence type="ECO:0000259" key="10">
    <source>
        <dbReference type="PROSITE" id="PS50929"/>
    </source>
</evidence>
<dbReference type="PROSITE" id="PS00211">
    <property type="entry name" value="ABC_TRANSPORTER_1"/>
    <property type="match status" value="1"/>
</dbReference>
<dbReference type="InterPro" id="IPR003439">
    <property type="entry name" value="ABC_transporter-like_ATP-bd"/>
</dbReference>
<evidence type="ECO:0000313" key="11">
    <source>
        <dbReference type="EMBL" id="VAW65172.1"/>
    </source>
</evidence>
<dbReference type="GO" id="GO:0005743">
    <property type="term" value="C:mitochondrial inner membrane"/>
    <property type="evidence" value="ECO:0007669"/>
    <property type="project" value="TreeGrafter"/>
</dbReference>
<feature type="transmembrane region" description="Helical" evidence="8">
    <location>
        <begin position="190"/>
        <end position="209"/>
    </location>
</feature>
<evidence type="ECO:0000256" key="7">
    <source>
        <dbReference type="ARBA" id="ARBA00023136"/>
    </source>
</evidence>
<dbReference type="GO" id="GO:0006879">
    <property type="term" value="P:intracellular iron ion homeostasis"/>
    <property type="evidence" value="ECO:0007669"/>
    <property type="project" value="TreeGrafter"/>
</dbReference>
<dbReference type="FunFam" id="3.40.50.300:FF:000186">
    <property type="entry name" value="ATP-binding cassette sub-family B member 7, mitochondrial"/>
    <property type="match status" value="1"/>
</dbReference>
<dbReference type="Gene3D" id="1.20.1560.10">
    <property type="entry name" value="ABC transporter type 1, transmembrane domain"/>
    <property type="match status" value="1"/>
</dbReference>
<keyword evidence="3 8" id="KW-0812">Transmembrane</keyword>
<dbReference type="InterPro" id="IPR011527">
    <property type="entry name" value="ABC1_TM_dom"/>
</dbReference>
<keyword evidence="5 11" id="KW-0067">ATP-binding</keyword>
<evidence type="ECO:0000259" key="9">
    <source>
        <dbReference type="PROSITE" id="PS50893"/>
    </source>
</evidence>
<dbReference type="EMBL" id="UOFH01000308">
    <property type="protein sequence ID" value="VAW65172.1"/>
    <property type="molecule type" value="Genomic_DNA"/>
</dbReference>
<comment type="subcellular location">
    <subcellularLocation>
        <location evidence="1">Mitochondrion membrane</location>
        <topology evidence="1">Multi-pass membrane protein</topology>
    </subcellularLocation>
</comment>
<feature type="transmembrane region" description="Helical" evidence="8">
    <location>
        <begin position="160"/>
        <end position="184"/>
    </location>
</feature>
<dbReference type="SUPFAM" id="SSF90123">
    <property type="entry name" value="ABC transporter transmembrane region"/>
    <property type="match status" value="1"/>
</dbReference>
<accession>A0A3B0XPR2</accession>
<feature type="domain" description="ABC transmembrane type-1" evidence="10">
    <location>
        <begin position="36"/>
        <end position="333"/>
    </location>
</feature>
<keyword evidence="4" id="KW-0547">Nucleotide-binding</keyword>
<keyword evidence="6 8" id="KW-1133">Transmembrane helix</keyword>
<feature type="domain" description="ABC transporter" evidence="9">
    <location>
        <begin position="367"/>
        <end position="601"/>
    </location>
</feature>
<evidence type="ECO:0000256" key="8">
    <source>
        <dbReference type="SAM" id="Phobius"/>
    </source>
</evidence>
<evidence type="ECO:0000256" key="1">
    <source>
        <dbReference type="ARBA" id="ARBA00004225"/>
    </source>
</evidence>
<feature type="transmembrane region" description="Helical" evidence="8">
    <location>
        <begin position="307"/>
        <end position="328"/>
    </location>
</feature>
<organism evidence="11">
    <name type="scientific">hydrothermal vent metagenome</name>
    <dbReference type="NCBI Taxonomy" id="652676"/>
    <lineage>
        <taxon>unclassified sequences</taxon>
        <taxon>metagenomes</taxon>
        <taxon>ecological metagenomes</taxon>
    </lineage>
</organism>
<evidence type="ECO:0000256" key="4">
    <source>
        <dbReference type="ARBA" id="ARBA00022741"/>
    </source>
</evidence>
<protein>
    <submittedName>
        <fullName evidence="11">Efflux ABC transporter, permease/ATP-binding protein mlr7818</fullName>
    </submittedName>
</protein>
<dbReference type="GO" id="GO:0005524">
    <property type="term" value="F:ATP binding"/>
    <property type="evidence" value="ECO:0007669"/>
    <property type="project" value="UniProtKB-KW"/>
</dbReference>
<evidence type="ECO:0000256" key="3">
    <source>
        <dbReference type="ARBA" id="ARBA00022692"/>
    </source>
</evidence>
<dbReference type="SUPFAM" id="SSF52540">
    <property type="entry name" value="P-loop containing nucleoside triphosphate hydrolases"/>
    <property type="match status" value="1"/>
</dbReference>
<dbReference type="Gene3D" id="3.40.50.300">
    <property type="entry name" value="P-loop containing nucleotide triphosphate hydrolases"/>
    <property type="match status" value="1"/>
</dbReference>
<dbReference type="CDD" id="cd18582">
    <property type="entry name" value="ABC_6TM_ATM1_ABCB7"/>
    <property type="match status" value="1"/>
</dbReference>
<evidence type="ECO:0000256" key="2">
    <source>
        <dbReference type="ARBA" id="ARBA00022448"/>
    </source>
</evidence>
<dbReference type="PROSITE" id="PS50929">
    <property type="entry name" value="ABC_TM1F"/>
    <property type="match status" value="1"/>
</dbReference>
<feature type="transmembrane region" description="Helical" evidence="8">
    <location>
        <begin position="85"/>
        <end position="103"/>
    </location>
</feature>